<keyword evidence="2" id="KW-1185">Reference proteome</keyword>
<comment type="caution">
    <text evidence="1">The sequence shown here is derived from an EMBL/GenBank/DDBJ whole genome shotgun (WGS) entry which is preliminary data.</text>
</comment>
<gene>
    <name evidence="1" type="ORF">FHP91_12835</name>
</gene>
<dbReference type="OrthoDB" id="9805728at2"/>
<protein>
    <submittedName>
        <fullName evidence="1">Uncharacterized protein</fullName>
    </submittedName>
</protein>
<evidence type="ECO:0000313" key="1">
    <source>
        <dbReference type="EMBL" id="TVO55357.1"/>
    </source>
</evidence>
<name>A0A557QR21_9RHOO</name>
<accession>A0A557QR21</accession>
<dbReference type="AlphaFoldDB" id="A0A557QR21"/>
<reference evidence="1 2" key="1">
    <citation type="submission" date="2019-07" db="EMBL/GenBank/DDBJ databases">
        <title>The pathways for chlorine oxyanion respiration interact through the shared metabolite chlorate.</title>
        <authorList>
            <person name="Barnum T.P."/>
            <person name="Cheng Y."/>
            <person name="Hill K.A."/>
            <person name="Lucas L.N."/>
            <person name="Carlson H.K."/>
            <person name="Coates J.D."/>
        </authorList>
    </citation>
    <scope>NUCLEOTIDE SEQUENCE [LARGE SCALE GENOMIC DNA]</scope>
    <source>
        <strain evidence="1 2">SFB-3</strain>
    </source>
</reference>
<dbReference type="RefSeq" id="WP_144309965.1">
    <property type="nucleotide sequence ID" value="NZ_VMNK01000011.1"/>
</dbReference>
<evidence type="ECO:0000313" key="2">
    <source>
        <dbReference type="Proteomes" id="UP000319502"/>
    </source>
</evidence>
<dbReference type="Proteomes" id="UP000319502">
    <property type="component" value="Unassembled WGS sequence"/>
</dbReference>
<organism evidence="1 2">
    <name type="scientific">Denitromonas halophila</name>
    <dbReference type="NCBI Taxonomy" id="1629404"/>
    <lineage>
        <taxon>Bacteria</taxon>
        <taxon>Pseudomonadati</taxon>
        <taxon>Pseudomonadota</taxon>
        <taxon>Betaproteobacteria</taxon>
        <taxon>Rhodocyclales</taxon>
        <taxon>Zoogloeaceae</taxon>
        <taxon>Denitromonas</taxon>
    </lineage>
</organism>
<dbReference type="EMBL" id="VMNK01000011">
    <property type="protein sequence ID" value="TVO55357.1"/>
    <property type="molecule type" value="Genomic_DNA"/>
</dbReference>
<sequence>MTTKEQQIAQCGWFAHAGTKCKRCGFEHGPFHLAAHPDKQEMWGCGQCGIGVLCSAHGQPDCDQAADIYMSIVWH</sequence>
<proteinExistence type="predicted"/>